<feature type="non-terminal residue" evidence="1">
    <location>
        <position position="1"/>
    </location>
</feature>
<name>A0ABD0LG84_9CAEN</name>
<comment type="caution">
    <text evidence="1">The sequence shown here is derived from an EMBL/GenBank/DDBJ whole genome shotgun (WGS) entry which is preliminary data.</text>
</comment>
<protein>
    <submittedName>
        <fullName evidence="1">Uncharacterized protein</fullName>
    </submittedName>
</protein>
<sequence length="94" mass="10246">RPASLKSKKPRSCIEAKKKCMLSLGRTACTASDVDKPVVPTLLFAARGVSLSQTEIFLVISTLNKPYLSSQIPFVWGQFTVGAMWGGITLLFEL</sequence>
<dbReference type="AlphaFoldDB" id="A0ABD0LG84"/>
<dbReference type="EMBL" id="JACVVK020000050">
    <property type="protein sequence ID" value="KAK7498497.1"/>
    <property type="molecule type" value="Genomic_DNA"/>
</dbReference>
<accession>A0ABD0LG84</accession>
<organism evidence="1 2">
    <name type="scientific">Batillaria attramentaria</name>
    <dbReference type="NCBI Taxonomy" id="370345"/>
    <lineage>
        <taxon>Eukaryota</taxon>
        <taxon>Metazoa</taxon>
        <taxon>Spiralia</taxon>
        <taxon>Lophotrochozoa</taxon>
        <taxon>Mollusca</taxon>
        <taxon>Gastropoda</taxon>
        <taxon>Caenogastropoda</taxon>
        <taxon>Sorbeoconcha</taxon>
        <taxon>Cerithioidea</taxon>
        <taxon>Batillariidae</taxon>
        <taxon>Batillaria</taxon>
    </lineage>
</organism>
<proteinExistence type="predicted"/>
<reference evidence="1 2" key="1">
    <citation type="journal article" date="2023" name="Sci. Data">
        <title>Genome assembly of the Korean intertidal mud-creeper Batillaria attramentaria.</title>
        <authorList>
            <person name="Patra A.K."/>
            <person name="Ho P.T."/>
            <person name="Jun S."/>
            <person name="Lee S.J."/>
            <person name="Kim Y."/>
            <person name="Won Y.J."/>
        </authorList>
    </citation>
    <scope>NUCLEOTIDE SEQUENCE [LARGE SCALE GENOMIC DNA]</scope>
    <source>
        <strain evidence="1">Wonlab-2016</strain>
    </source>
</reference>
<dbReference type="Proteomes" id="UP001519460">
    <property type="component" value="Unassembled WGS sequence"/>
</dbReference>
<evidence type="ECO:0000313" key="2">
    <source>
        <dbReference type="Proteomes" id="UP001519460"/>
    </source>
</evidence>
<gene>
    <name evidence="1" type="ORF">BaRGS_00010157</name>
</gene>
<keyword evidence="2" id="KW-1185">Reference proteome</keyword>
<evidence type="ECO:0000313" key="1">
    <source>
        <dbReference type="EMBL" id="KAK7498497.1"/>
    </source>
</evidence>
<feature type="non-terminal residue" evidence="1">
    <location>
        <position position="94"/>
    </location>
</feature>